<evidence type="ECO:0000256" key="4">
    <source>
        <dbReference type="PROSITE-ProRule" id="PRU01343"/>
    </source>
</evidence>
<keyword evidence="1" id="KW-0479">Metal-binding</keyword>
<dbReference type="InterPro" id="IPR010666">
    <property type="entry name" value="Znf_GRF"/>
</dbReference>
<feature type="transmembrane region" description="Helical" evidence="5">
    <location>
        <begin position="113"/>
        <end position="130"/>
    </location>
</feature>
<evidence type="ECO:0000256" key="1">
    <source>
        <dbReference type="ARBA" id="ARBA00022723"/>
    </source>
</evidence>
<gene>
    <name evidence="7" type="ORF">HYC85_023929</name>
</gene>
<evidence type="ECO:0000313" key="7">
    <source>
        <dbReference type="EMBL" id="KAF5939670.1"/>
    </source>
</evidence>
<accession>A0A7J7GFY6</accession>
<dbReference type="Proteomes" id="UP000593564">
    <property type="component" value="Unassembled WGS sequence"/>
</dbReference>
<proteinExistence type="predicted"/>
<dbReference type="PROSITE" id="PS51999">
    <property type="entry name" value="ZF_GRF"/>
    <property type="match status" value="1"/>
</dbReference>
<keyword evidence="8" id="KW-1185">Reference proteome</keyword>
<keyword evidence="5" id="KW-0472">Membrane</keyword>
<dbReference type="OrthoDB" id="1695674at2759"/>
<reference evidence="7 8" key="2">
    <citation type="submission" date="2020-07" db="EMBL/GenBank/DDBJ databases">
        <title>Genome assembly of wild tea tree DASZ reveals pedigree and selection history of tea varieties.</title>
        <authorList>
            <person name="Zhang W."/>
        </authorList>
    </citation>
    <scope>NUCLEOTIDE SEQUENCE [LARGE SCALE GENOMIC DNA]</scope>
    <source>
        <strain evidence="8">cv. G240</strain>
        <tissue evidence="7">Leaf</tissue>
    </source>
</reference>
<dbReference type="AlphaFoldDB" id="A0A7J7GFY6"/>
<keyword evidence="5" id="KW-0812">Transmembrane</keyword>
<feature type="domain" description="GRF-type" evidence="6">
    <location>
        <begin position="18"/>
        <end position="63"/>
    </location>
</feature>
<keyword evidence="5" id="KW-1133">Transmembrane helix</keyword>
<evidence type="ECO:0000259" key="6">
    <source>
        <dbReference type="PROSITE" id="PS51999"/>
    </source>
</evidence>
<evidence type="ECO:0000256" key="3">
    <source>
        <dbReference type="ARBA" id="ARBA00022833"/>
    </source>
</evidence>
<dbReference type="Pfam" id="PF06839">
    <property type="entry name" value="Zn_ribbon_GRF"/>
    <property type="match status" value="1"/>
</dbReference>
<keyword evidence="2 4" id="KW-0863">Zinc-finger</keyword>
<protein>
    <recommendedName>
        <fullName evidence="6">GRF-type domain-containing protein</fullName>
    </recommendedName>
</protein>
<reference evidence="8" key="1">
    <citation type="journal article" date="2020" name="Nat. Commun.">
        <title>Genome assembly of wild tea tree DASZ reveals pedigree and selection history of tea varieties.</title>
        <authorList>
            <person name="Zhang W."/>
            <person name="Zhang Y."/>
            <person name="Qiu H."/>
            <person name="Guo Y."/>
            <person name="Wan H."/>
            <person name="Zhang X."/>
            <person name="Scossa F."/>
            <person name="Alseekh S."/>
            <person name="Zhang Q."/>
            <person name="Wang P."/>
            <person name="Xu L."/>
            <person name="Schmidt M.H."/>
            <person name="Jia X."/>
            <person name="Li D."/>
            <person name="Zhu A."/>
            <person name="Guo F."/>
            <person name="Chen W."/>
            <person name="Ni D."/>
            <person name="Usadel B."/>
            <person name="Fernie A.R."/>
            <person name="Wen W."/>
        </authorList>
    </citation>
    <scope>NUCLEOTIDE SEQUENCE [LARGE SCALE GENOMIC DNA]</scope>
    <source>
        <strain evidence="8">cv. G240</strain>
    </source>
</reference>
<comment type="caution">
    <text evidence="7">The sequence shown here is derived from an EMBL/GenBank/DDBJ whole genome shotgun (WGS) entry which is preliminary data.</text>
</comment>
<dbReference type="GO" id="GO:0008270">
    <property type="term" value="F:zinc ion binding"/>
    <property type="evidence" value="ECO:0007669"/>
    <property type="project" value="UniProtKB-KW"/>
</dbReference>
<sequence length="131" mass="15162">MASSSNDNSNIRLKPRMCNCGRTAAIHIVKTNENGNKGRLFFVCPSKYTENPNCNYFKFVAEDDEDVTSTIRSNTRASDGVTVEDFNELRRRLYDVENEHGDYGRRLRMVENILKAMVYLIVFALLLYFMM</sequence>
<keyword evidence="3" id="KW-0862">Zinc</keyword>
<name>A0A7J7GFY6_CAMSI</name>
<dbReference type="EMBL" id="JACBKZ010000011">
    <property type="protein sequence ID" value="KAF5939670.1"/>
    <property type="molecule type" value="Genomic_DNA"/>
</dbReference>
<evidence type="ECO:0000313" key="8">
    <source>
        <dbReference type="Proteomes" id="UP000593564"/>
    </source>
</evidence>
<evidence type="ECO:0000256" key="5">
    <source>
        <dbReference type="SAM" id="Phobius"/>
    </source>
</evidence>
<organism evidence="7 8">
    <name type="scientific">Camellia sinensis</name>
    <name type="common">Tea plant</name>
    <name type="synonym">Thea sinensis</name>
    <dbReference type="NCBI Taxonomy" id="4442"/>
    <lineage>
        <taxon>Eukaryota</taxon>
        <taxon>Viridiplantae</taxon>
        <taxon>Streptophyta</taxon>
        <taxon>Embryophyta</taxon>
        <taxon>Tracheophyta</taxon>
        <taxon>Spermatophyta</taxon>
        <taxon>Magnoliopsida</taxon>
        <taxon>eudicotyledons</taxon>
        <taxon>Gunneridae</taxon>
        <taxon>Pentapetalae</taxon>
        <taxon>asterids</taxon>
        <taxon>Ericales</taxon>
        <taxon>Theaceae</taxon>
        <taxon>Camellia</taxon>
    </lineage>
</organism>
<evidence type="ECO:0000256" key="2">
    <source>
        <dbReference type="ARBA" id="ARBA00022771"/>
    </source>
</evidence>